<name>A0A6N7XH02_9FIRM</name>
<dbReference type="PANTHER" id="PTHR24221">
    <property type="entry name" value="ATP-BINDING CASSETTE SUB-FAMILY B"/>
    <property type="match status" value="1"/>
</dbReference>
<dbReference type="SUPFAM" id="SSF52540">
    <property type="entry name" value="P-loop containing nucleoside triphosphate hydrolases"/>
    <property type="match status" value="1"/>
</dbReference>
<feature type="domain" description="ABC transmembrane type-1" evidence="9">
    <location>
        <begin position="26"/>
        <end position="293"/>
    </location>
</feature>
<accession>A0A6N7XH02</accession>
<dbReference type="GO" id="GO:0005524">
    <property type="term" value="F:ATP binding"/>
    <property type="evidence" value="ECO:0007669"/>
    <property type="project" value="UniProtKB-KW"/>
</dbReference>
<dbReference type="InterPro" id="IPR017871">
    <property type="entry name" value="ABC_transporter-like_CS"/>
</dbReference>
<dbReference type="InterPro" id="IPR036640">
    <property type="entry name" value="ABC1_TM_sf"/>
</dbReference>
<dbReference type="PROSITE" id="PS50929">
    <property type="entry name" value="ABC_TM1F"/>
    <property type="match status" value="1"/>
</dbReference>
<feature type="transmembrane region" description="Helical" evidence="7">
    <location>
        <begin position="48"/>
        <end position="68"/>
    </location>
</feature>
<feature type="transmembrane region" description="Helical" evidence="7">
    <location>
        <begin position="12"/>
        <end position="36"/>
    </location>
</feature>
<dbReference type="Gene3D" id="3.40.50.300">
    <property type="entry name" value="P-loop containing nucleotide triphosphate hydrolases"/>
    <property type="match status" value="1"/>
</dbReference>
<dbReference type="SUPFAM" id="SSF90123">
    <property type="entry name" value="ABC transporter transmembrane region"/>
    <property type="match status" value="1"/>
</dbReference>
<proteinExistence type="predicted"/>
<reference evidence="10 11" key="1">
    <citation type="submission" date="2019-09" db="EMBL/GenBank/DDBJ databases">
        <title>In-depth cultivation of the pig gut microbiome towards novel bacterial diversity and tailored functional studies.</title>
        <authorList>
            <person name="Wylensek D."/>
            <person name="Hitch T.C.A."/>
            <person name="Clavel T."/>
        </authorList>
    </citation>
    <scope>NUCLEOTIDE SEQUENCE [LARGE SCALE GENOMIC DNA]</scope>
    <source>
        <strain evidence="10 11">WCA3-693-APC-4?</strain>
    </source>
</reference>
<dbReference type="Pfam" id="PF00664">
    <property type="entry name" value="ABC_membrane"/>
    <property type="match status" value="1"/>
</dbReference>
<dbReference type="Proteomes" id="UP000469523">
    <property type="component" value="Unassembled WGS sequence"/>
</dbReference>
<dbReference type="InterPro" id="IPR027417">
    <property type="entry name" value="P-loop_NTPase"/>
</dbReference>
<feature type="transmembrane region" description="Helical" evidence="7">
    <location>
        <begin position="238"/>
        <end position="257"/>
    </location>
</feature>
<keyword evidence="5 7" id="KW-1133">Transmembrane helix</keyword>
<dbReference type="GO" id="GO:0140359">
    <property type="term" value="F:ABC-type transporter activity"/>
    <property type="evidence" value="ECO:0007669"/>
    <property type="project" value="InterPro"/>
</dbReference>
<keyword evidence="11" id="KW-1185">Reference proteome</keyword>
<comment type="caution">
    <text evidence="10">The sequence shown here is derived from an EMBL/GenBank/DDBJ whole genome shotgun (WGS) entry which is preliminary data.</text>
</comment>
<evidence type="ECO:0000313" key="10">
    <source>
        <dbReference type="EMBL" id="MSU00966.1"/>
    </source>
</evidence>
<dbReference type="InterPro" id="IPR003439">
    <property type="entry name" value="ABC_transporter-like_ATP-bd"/>
</dbReference>
<evidence type="ECO:0000313" key="11">
    <source>
        <dbReference type="Proteomes" id="UP000469523"/>
    </source>
</evidence>
<dbReference type="PROSITE" id="PS50893">
    <property type="entry name" value="ABC_TRANSPORTER_2"/>
    <property type="match status" value="1"/>
</dbReference>
<dbReference type="AlphaFoldDB" id="A0A6N7XH02"/>
<dbReference type="Gene3D" id="1.20.1560.10">
    <property type="entry name" value="ABC transporter type 1, transmembrane domain"/>
    <property type="match status" value="1"/>
</dbReference>
<dbReference type="SMART" id="SM00382">
    <property type="entry name" value="AAA"/>
    <property type="match status" value="1"/>
</dbReference>
<evidence type="ECO:0000256" key="6">
    <source>
        <dbReference type="ARBA" id="ARBA00023136"/>
    </source>
</evidence>
<evidence type="ECO:0000259" key="8">
    <source>
        <dbReference type="PROSITE" id="PS50893"/>
    </source>
</evidence>
<evidence type="ECO:0000256" key="1">
    <source>
        <dbReference type="ARBA" id="ARBA00004651"/>
    </source>
</evidence>
<evidence type="ECO:0000256" key="2">
    <source>
        <dbReference type="ARBA" id="ARBA00022692"/>
    </source>
</evidence>
<dbReference type="GO" id="GO:0005886">
    <property type="term" value="C:plasma membrane"/>
    <property type="evidence" value="ECO:0007669"/>
    <property type="project" value="UniProtKB-SubCell"/>
</dbReference>
<sequence length="548" mass="62914">MKELLMKRKSRFMMYILACFIPVLDSTLVNLVMSMIIGSIQVGTKENFIKVLWLSLGVIILGAILYIISRFMRISYMRDTLLDVRLLAFHKILNSSYKEFSKKSKDTYISNLINDINLFESNFFLQLINVIYRGGIYVVSLTIIAFLDLKFAIGAFAISIFLFLISKTFEKKTISLQEEVSEYNEDFAVNISNTFNGLEILKLNNIEDQFLSKSLKSIIGLEKKKFSYNVYTDSQRRVMEFLGFGFVMIALVYLSTLMSKGISLTKITYMFQLSNGCIWNITSILPLFNQLKSSAKIFDKITKVDEENSTAVDKEKDFVFTDKIKVKDLYFEYDGKEILKDASFTIEKGKKYLLKGASGAGKSTLIKLLSMTYDDYKGEIIVDNVSYKDIKESSLNDKVSFIYQDVFLFEDTIYNNIALYKSYEEERILRAANQAGLDGLIGKKENGINEMLMENGKNLSGGERQRISIARAIVKDSEILFVDEGTSSLDEELGRKVEETILSLDCTVIAISHRYYEGITEKYDYVLEIKNQHIYKYDSKEYFMEVAI</sequence>
<keyword evidence="6 7" id="KW-0472">Membrane</keyword>
<comment type="subcellular location">
    <subcellularLocation>
        <location evidence="1">Cell membrane</location>
        <topology evidence="1">Multi-pass membrane protein</topology>
    </subcellularLocation>
</comment>
<dbReference type="GO" id="GO:0034040">
    <property type="term" value="F:ATPase-coupled lipid transmembrane transporter activity"/>
    <property type="evidence" value="ECO:0007669"/>
    <property type="project" value="TreeGrafter"/>
</dbReference>
<dbReference type="InterPro" id="IPR039421">
    <property type="entry name" value="Type_1_exporter"/>
</dbReference>
<evidence type="ECO:0000256" key="3">
    <source>
        <dbReference type="ARBA" id="ARBA00022741"/>
    </source>
</evidence>
<dbReference type="GO" id="GO:0016887">
    <property type="term" value="F:ATP hydrolysis activity"/>
    <property type="evidence" value="ECO:0007669"/>
    <property type="project" value="InterPro"/>
</dbReference>
<dbReference type="PROSITE" id="PS00211">
    <property type="entry name" value="ABC_TRANSPORTER_1"/>
    <property type="match status" value="1"/>
</dbReference>
<keyword evidence="3" id="KW-0547">Nucleotide-binding</keyword>
<dbReference type="PANTHER" id="PTHR24221:SF654">
    <property type="entry name" value="ATP-BINDING CASSETTE SUB-FAMILY B MEMBER 6"/>
    <property type="match status" value="1"/>
</dbReference>
<protein>
    <submittedName>
        <fullName evidence="10">ABC transporter ATP-binding protein</fullName>
    </submittedName>
</protein>
<evidence type="ECO:0000256" key="7">
    <source>
        <dbReference type="SAM" id="Phobius"/>
    </source>
</evidence>
<feature type="domain" description="ABC transporter" evidence="8">
    <location>
        <begin position="324"/>
        <end position="548"/>
    </location>
</feature>
<evidence type="ECO:0000256" key="5">
    <source>
        <dbReference type="ARBA" id="ARBA00022989"/>
    </source>
</evidence>
<evidence type="ECO:0000259" key="9">
    <source>
        <dbReference type="PROSITE" id="PS50929"/>
    </source>
</evidence>
<evidence type="ECO:0000256" key="4">
    <source>
        <dbReference type="ARBA" id="ARBA00022840"/>
    </source>
</evidence>
<dbReference type="InterPro" id="IPR011527">
    <property type="entry name" value="ABC1_TM_dom"/>
</dbReference>
<keyword evidence="2 7" id="KW-0812">Transmembrane</keyword>
<dbReference type="InterPro" id="IPR003593">
    <property type="entry name" value="AAA+_ATPase"/>
</dbReference>
<gene>
    <name evidence="10" type="ORF">FYJ83_05745</name>
</gene>
<dbReference type="EMBL" id="VUNQ01000009">
    <property type="protein sequence ID" value="MSU00966.1"/>
    <property type="molecule type" value="Genomic_DNA"/>
</dbReference>
<organism evidence="10 11">
    <name type="scientific">Tissierella pigra</name>
    <dbReference type="NCBI Taxonomy" id="2607614"/>
    <lineage>
        <taxon>Bacteria</taxon>
        <taxon>Bacillati</taxon>
        <taxon>Bacillota</taxon>
        <taxon>Tissierellia</taxon>
        <taxon>Tissierellales</taxon>
        <taxon>Tissierellaceae</taxon>
        <taxon>Tissierella</taxon>
    </lineage>
</organism>
<dbReference type="RefSeq" id="WP_154439387.1">
    <property type="nucleotide sequence ID" value="NZ_VUNQ01000009.1"/>
</dbReference>
<feature type="transmembrane region" description="Helical" evidence="7">
    <location>
        <begin position="138"/>
        <end position="165"/>
    </location>
</feature>
<keyword evidence="4 10" id="KW-0067">ATP-binding</keyword>
<dbReference type="Pfam" id="PF00005">
    <property type="entry name" value="ABC_tran"/>
    <property type="match status" value="1"/>
</dbReference>